<feature type="compositionally biased region" description="Basic and acidic residues" evidence="1">
    <location>
        <begin position="291"/>
        <end position="306"/>
    </location>
</feature>
<evidence type="ECO:0000313" key="2">
    <source>
        <dbReference type="EMBL" id="OSY45561.1"/>
    </source>
</evidence>
<feature type="region of interest" description="Disordered" evidence="1">
    <location>
        <begin position="243"/>
        <end position="275"/>
    </location>
</feature>
<evidence type="ECO:0000313" key="3">
    <source>
        <dbReference type="Proteomes" id="UP000194225"/>
    </source>
</evidence>
<protein>
    <submittedName>
        <fullName evidence="2">Uncharacterized protein</fullName>
    </submittedName>
</protein>
<feature type="region of interest" description="Disordered" evidence="1">
    <location>
        <begin position="429"/>
        <end position="462"/>
    </location>
</feature>
<feature type="compositionally biased region" description="Basic residues" evidence="1">
    <location>
        <begin position="178"/>
        <end position="191"/>
    </location>
</feature>
<feature type="region of interest" description="Disordered" evidence="1">
    <location>
        <begin position="178"/>
        <end position="211"/>
    </location>
</feature>
<name>A0ABX3XYW5_STRPT</name>
<sequence>MEQFFVRAGSADELESERQPVGGAAGGQADGRQPGVAPRQAHDRGAGGGEIGGRGAGGRRGDPQVDTGRGAVRREPRAEGAPPYPGRLVGGVPDRPALLDGRRGLPAIAVAEAGEPVPVRTGDFVAVHREQLLDDLLEVVHHRHLVDGVPGGPQQFLLLLEGAQRRVVGALQIRTGRHAQYRARPGPRRGLRSPSVDQHRRRQGDSRHVRGVAAERVEARGVGDHPVDRYPPVARLEADHSAVRGGPDHRADGLCPDGQRHHPGGDRGRRTTARTARRMRRVVRIARRARGGDRELRGHGLARDQRPGGAQPVDDGGLRAAEHLGRQRRARAGGQPVDPHDVLDAHGDAMEDGPAGGVPTGCGPPRRLQEPRTPPLLRHEGPHLRIDRVDAVAGAVDRVDGVVRAGPQRRGFLDEGSLPEQVRHAARLQPASDSGGLARLRHGVPGPCLTTPRGRRPDGALR</sequence>
<proteinExistence type="predicted"/>
<accession>A0ABX3XYW5</accession>
<dbReference type="Proteomes" id="UP000194225">
    <property type="component" value="Unassembled WGS sequence"/>
</dbReference>
<keyword evidence="3" id="KW-1185">Reference proteome</keyword>
<reference evidence="2 3" key="1">
    <citation type="submission" date="2016-09" db="EMBL/GenBank/DDBJ databases">
        <title>Streptomyces platensis DSM40041, a candidate organism with high potential of specific P450 cytochromes.</title>
        <authorList>
            <person name="Grumaz C."/>
            <person name="Vainshtein Y."/>
            <person name="Kirstahler P."/>
            <person name="Sohn K."/>
        </authorList>
    </citation>
    <scope>NUCLEOTIDE SEQUENCE [LARGE SCALE GENOMIC DNA]</scope>
    <source>
        <strain evidence="2 3">DSM 40041</strain>
    </source>
</reference>
<organism evidence="2 3">
    <name type="scientific">Streptomyces platensis</name>
    <dbReference type="NCBI Taxonomy" id="58346"/>
    <lineage>
        <taxon>Bacteria</taxon>
        <taxon>Bacillati</taxon>
        <taxon>Actinomycetota</taxon>
        <taxon>Actinomycetes</taxon>
        <taxon>Kitasatosporales</taxon>
        <taxon>Streptomycetaceae</taxon>
        <taxon>Streptomyces</taxon>
    </lineage>
</organism>
<evidence type="ECO:0000256" key="1">
    <source>
        <dbReference type="SAM" id="MobiDB-lite"/>
    </source>
</evidence>
<feature type="compositionally biased region" description="Gly residues" evidence="1">
    <location>
        <begin position="46"/>
        <end position="58"/>
    </location>
</feature>
<feature type="region of interest" description="Disordered" evidence="1">
    <location>
        <begin position="1"/>
        <end position="95"/>
    </location>
</feature>
<feature type="compositionally biased region" description="Basic and acidic residues" evidence="1">
    <location>
        <begin position="243"/>
        <end position="269"/>
    </location>
</feature>
<comment type="caution">
    <text evidence="2">The sequence shown here is derived from an EMBL/GenBank/DDBJ whole genome shotgun (WGS) entry which is preliminary data.</text>
</comment>
<dbReference type="EMBL" id="MIGA01000016">
    <property type="protein sequence ID" value="OSY45561.1"/>
    <property type="molecule type" value="Genomic_DNA"/>
</dbReference>
<gene>
    <name evidence="2" type="ORF">BG653_02851</name>
</gene>
<feature type="region of interest" description="Disordered" evidence="1">
    <location>
        <begin position="291"/>
        <end position="317"/>
    </location>
</feature>